<name>A0ABV6VI40_9ACTN</name>
<organism evidence="1 2">
    <name type="scientific">Streptacidiphilus alkalitolerans</name>
    <dbReference type="NCBI Taxonomy" id="3342712"/>
    <lineage>
        <taxon>Bacteria</taxon>
        <taxon>Bacillati</taxon>
        <taxon>Actinomycetota</taxon>
        <taxon>Actinomycetes</taxon>
        <taxon>Kitasatosporales</taxon>
        <taxon>Streptomycetaceae</taxon>
        <taxon>Streptacidiphilus</taxon>
    </lineage>
</organism>
<proteinExistence type="predicted"/>
<protein>
    <submittedName>
        <fullName evidence="1">DUF3987 domain-containing protein</fullName>
    </submittedName>
</protein>
<gene>
    <name evidence="1" type="ORF">ACEZDG_29290</name>
</gene>
<reference evidence="1 2" key="1">
    <citation type="submission" date="2024-09" db="EMBL/GenBank/DDBJ databases">
        <authorList>
            <person name="Lee S.D."/>
        </authorList>
    </citation>
    <scope>NUCLEOTIDE SEQUENCE [LARGE SCALE GENOMIC DNA]</scope>
    <source>
        <strain evidence="1 2">N1-1</strain>
    </source>
</reference>
<accession>A0ABV6VI40</accession>
<dbReference type="EMBL" id="JBHEZX010000016">
    <property type="protein sequence ID" value="MFC1413366.1"/>
    <property type="molecule type" value="Genomic_DNA"/>
</dbReference>
<dbReference type="InterPro" id="IPR025048">
    <property type="entry name" value="DUF3987"/>
</dbReference>
<keyword evidence="2" id="KW-1185">Reference proteome</keyword>
<dbReference type="Pfam" id="PF13148">
    <property type="entry name" value="DUF3987"/>
    <property type="match status" value="1"/>
</dbReference>
<dbReference type="Proteomes" id="UP001592582">
    <property type="component" value="Unassembled WGS sequence"/>
</dbReference>
<dbReference type="RefSeq" id="WP_380515105.1">
    <property type="nucleotide sequence ID" value="NZ_JBHEZX010000016.1"/>
</dbReference>
<evidence type="ECO:0000313" key="1">
    <source>
        <dbReference type="EMBL" id="MFC1413366.1"/>
    </source>
</evidence>
<sequence>MVLTMTTNPWKGYKTDAFGRITSRYTTVEEAQRALFTNDIPPSPFAAQDLPSVIGDLIISKAANLNQLPDMCAMVAFGVISAATCGRFEVETPDYTKPCVLWTGAFAPSGFKKTPVMNTFKAPLVAMQGELQRAADALIVESDTLIERLTTQVAEAKKAAIKSGDWETHADLSRELATAKAEAPKRPTLLVSNITPEALVHKAAENQGRLTFLSDEGQETRCSGDPQHQVVVRLGPPERYQQ</sequence>
<evidence type="ECO:0000313" key="2">
    <source>
        <dbReference type="Proteomes" id="UP001592582"/>
    </source>
</evidence>
<comment type="caution">
    <text evidence="1">The sequence shown here is derived from an EMBL/GenBank/DDBJ whole genome shotgun (WGS) entry which is preliminary data.</text>
</comment>